<dbReference type="EMBL" id="CP137555">
    <property type="protein sequence ID" value="WOX04033.1"/>
    <property type="molecule type" value="Genomic_DNA"/>
</dbReference>
<evidence type="ECO:0000313" key="2">
    <source>
        <dbReference type="Proteomes" id="UP001302477"/>
    </source>
</evidence>
<dbReference type="KEGG" id="mpaf:R5R33_09790"/>
<dbReference type="RefSeq" id="WP_318952516.1">
    <property type="nucleotide sequence ID" value="NZ_CP137555.1"/>
</dbReference>
<name>A0AAU0MW20_9GAMM</name>
<keyword evidence="2" id="KW-1185">Reference proteome</keyword>
<gene>
    <name evidence="1" type="ORF">R5R33_09790</name>
</gene>
<organism evidence="1 2">
    <name type="scientific">Microbulbifer pacificus</name>
    <dbReference type="NCBI Taxonomy" id="407164"/>
    <lineage>
        <taxon>Bacteria</taxon>
        <taxon>Pseudomonadati</taxon>
        <taxon>Pseudomonadota</taxon>
        <taxon>Gammaproteobacteria</taxon>
        <taxon>Cellvibrionales</taxon>
        <taxon>Microbulbiferaceae</taxon>
        <taxon>Microbulbifer</taxon>
    </lineage>
</organism>
<sequence length="111" mass="12822">MNHVKISAYVHKADGKTISVKPILKPIEEKLTSIGFSLDPKTHNYMYETKDKNDKATIFEKLRDLNVAFASGREWSPAEVFEYLRESGLVGGSFVRISWRNQNDYYFSDNQ</sequence>
<evidence type="ECO:0000313" key="1">
    <source>
        <dbReference type="EMBL" id="WOX04033.1"/>
    </source>
</evidence>
<accession>A0AAU0MW20</accession>
<proteinExistence type="predicted"/>
<dbReference type="Proteomes" id="UP001302477">
    <property type="component" value="Chromosome"/>
</dbReference>
<reference evidence="1 2" key="1">
    <citation type="submission" date="2023-10" db="EMBL/GenBank/DDBJ databases">
        <title>Description of Microbulbifer bruguierae sp. nov., isolated from the sediments of mangrove plant Bruguiera sexangula and comparative genomic analyses of the genus Microbulbifer.</title>
        <authorList>
            <person name="Long M."/>
        </authorList>
    </citation>
    <scope>NUCLEOTIDE SEQUENCE [LARGE SCALE GENOMIC DNA]</scope>
    <source>
        <strain evidence="1 2">SPO729</strain>
    </source>
</reference>
<dbReference type="AlphaFoldDB" id="A0AAU0MW20"/>
<protein>
    <submittedName>
        <fullName evidence="1">Uncharacterized protein</fullName>
    </submittedName>
</protein>